<organism evidence="1 2">
    <name type="scientific">Mesorhizobium wenxiniae</name>
    <dbReference type="NCBI Taxonomy" id="2014805"/>
    <lineage>
        <taxon>Bacteria</taxon>
        <taxon>Pseudomonadati</taxon>
        <taxon>Pseudomonadota</taxon>
        <taxon>Alphaproteobacteria</taxon>
        <taxon>Hyphomicrobiales</taxon>
        <taxon>Phyllobacteriaceae</taxon>
        <taxon>Mesorhizobium</taxon>
    </lineage>
</organism>
<proteinExistence type="predicted"/>
<name>A0A271K7D0_9HYPH</name>
<dbReference type="InterPro" id="IPR013211">
    <property type="entry name" value="LVIVD"/>
</dbReference>
<gene>
    <name evidence="1" type="ORF">CIT31_30915</name>
</gene>
<dbReference type="EMBL" id="NPKH01000039">
    <property type="protein sequence ID" value="PAP91661.1"/>
    <property type="molecule type" value="Genomic_DNA"/>
</dbReference>
<keyword evidence="2" id="KW-1185">Reference proteome</keyword>
<evidence type="ECO:0000313" key="1">
    <source>
        <dbReference type="EMBL" id="PAP91661.1"/>
    </source>
</evidence>
<comment type="caution">
    <text evidence="1">The sequence shown here is derived from an EMBL/GenBank/DDBJ whole genome shotgun (WGS) entry which is preliminary data.</text>
</comment>
<evidence type="ECO:0008006" key="3">
    <source>
        <dbReference type="Google" id="ProtNLM"/>
    </source>
</evidence>
<dbReference type="InterPro" id="IPR011048">
    <property type="entry name" value="Haem_d1_sf"/>
</dbReference>
<dbReference type="AlphaFoldDB" id="A0A271K7D0"/>
<evidence type="ECO:0000313" key="2">
    <source>
        <dbReference type="Proteomes" id="UP000215931"/>
    </source>
</evidence>
<dbReference type="OrthoDB" id="8375at2"/>
<dbReference type="Proteomes" id="UP000215931">
    <property type="component" value="Unassembled WGS sequence"/>
</dbReference>
<dbReference type="SUPFAM" id="SSF51004">
    <property type="entry name" value="C-terminal (heme d1) domain of cytochrome cd1-nitrite reductase"/>
    <property type="match status" value="1"/>
</dbReference>
<protein>
    <recommendedName>
        <fullName evidence="3">LVIVD repeat-containing protein</fullName>
    </recommendedName>
</protein>
<accession>A0A271K7D0</accession>
<reference evidence="1 2" key="1">
    <citation type="submission" date="2017-08" db="EMBL/GenBank/DDBJ databases">
        <title>Mesorhizobium wenxinae sp. nov., a novel rhizobial species isolated from root nodules of chickpea (Cicer arietinum L.).</title>
        <authorList>
            <person name="Zhang J."/>
        </authorList>
    </citation>
    <scope>NUCLEOTIDE SEQUENCE [LARGE SCALE GENOMIC DNA]</scope>
    <source>
        <strain evidence="2">WYCCWR 10019</strain>
    </source>
</reference>
<sequence>MARTPKETVQQQGRMNLVSAFNTKQIGHVDCPGGGQVWVDGNILYVGHMRPPSGTTLVDISDPRNPKKIATIDVPPGWHSHKVRAQDGLMIINHERFGNAGPADFGGGLAIYDTTRPTEPKLISKWTTGGHGVHRYDYDGRYAYISPTADGYVGNIVMILDLIDPVNPVEVGRWWIPGQWTGGGEEYPWHDYVTPRCHHPLRMGDRLYVSYWHHGLFILDISDISKPKLVSHINSSPSFPHPTHTCLPIPQPLKGRNIMVVADEDVAKLRPSPPAFTWIYDITDETNPLPISTFQVPGLDPDGEPQPPMTGCHQPSERFKGTIIPFAWFAQGLRLVDIADPFAPKEVGHFVPDAPEGAERSSSNDVTIDDRGIVYLIDRIRGVDIIETSVL</sequence>
<dbReference type="Pfam" id="PF08309">
    <property type="entry name" value="LVIVD"/>
    <property type="match status" value="2"/>
</dbReference>